<evidence type="ECO:0000256" key="2">
    <source>
        <dbReference type="ARBA" id="ARBA00022448"/>
    </source>
</evidence>
<evidence type="ECO:0000313" key="9">
    <source>
        <dbReference type="EMBL" id="NBI05879.1"/>
    </source>
</evidence>
<evidence type="ECO:0000256" key="7">
    <source>
        <dbReference type="RuleBase" id="RU363032"/>
    </source>
</evidence>
<organism evidence="9 10">
    <name type="scientific">Senegalia massiliensis</name>
    <dbReference type="NCBI Taxonomy" id="1720316"/>
    <lineage>
        <taxon>Bacteria</taxon>
        <taxon>Bacillati</taxon>
        <taxon>Bacillota</taxon>
        <taxon>Clostridia</taxon>
        <taxon>Eubacteriales</taxon>
        <taxon>Clostridiaceae</taxon>
        <taxon>Senegalia</taxon>
    </lineage>
</organism>
<feature type="transmembrane region" description="Helical" evidence="7">
    <location>
        <begin position="74"/>
        <end position="100"/>
    </location>
</feature>
<feature type="transmembrane region" description="Helical" evidence="7">
    <location>
        <begin position="239"/>
        <end position="259"/>
    </location>
</feature>
<evidence type="ECO:0000256" key="5">
    <source>
        <dbReference type="ARBA" id="ARBA00022989"/>
    </source>
</evidence>
<sequence>MNDIKKDLNLYRKSFINLSLFIIFFLSLFSIEWSKELIHSGGKVTLIQLIKSLFSPDLSIEILKLSIISTWRTLVYAVGGITFAIIIGFIFGVLASGILFKESKYKSFYMNVFRRILGFFRSIHELIWAWLFVAAFGLNPFSAIFAITISYGGTLGRIFADMLKDVSKNPIKHLEVSGASKIQTLFYGYLPIVKLDMISYTMYRFECAVRSSAIMSFIGLGGLGYQIQLSLSDLEYNEMWTFVFFLVLLVTVVDIWSNNIRKSIISGEPKFLKFSYIIMTILFFSSWIFIFKVENANLFSFFSYENYTYAKKFVADLLGINKNKAYLDISYIKHVLMLTFETLKMSILAIGFATLAVFITVIPAANNVANGSIGIGGKWYNKILFGIIRVTYIISRSIPELIWAMILIFIFKPGILPGAIALALHNFGILGKLCAEIIEDLKLKPLKNLSTTGANSIEQLFYGIIPSVTKKFMTYIIYRWEVILRTTIVVGFVGAGGLGQEFKLNMSFFHYTEITLLLICYICLVWFADIVSDRIRKFID</sequence>
<comment type="similarity">
    <text evidence="7">Belongs to the binding-protein-dependent transport system permease family.</text>
</comment>
<evidence type="ECO:0000256" key="4">
    <source>
        <dbReference type="ARBA" id="ARBA00022692"/>
    </source>
</evidence>
<comment type="subcellular location">
    <subcellularLocation>
        <location evidence="1 7">Cell membrane</location>
        <topology evidence="1 7">Multi-pass membrane protein</topology>
    </subcellularLocation>
</comment>
<comment type="caution">
    <text evidence="9">The sequence shown here is derived from an EMBL/GenBank/DDBJ whole genome shotgun (WGS) entry which is preliminary data.</text>
</comment>
<dbReference type="CDD" id="cd06261">
    <property type="entry name" value="TM_PBP2"/>
    <property type="match status" value="1"/>
</dbReference>
<dbReference type="Proteomes" id="UP000467132">
    <property type="component" value="Unassembled WGS sequence"/>
</dbReference>
<keyword evidence="6 7" id="KW-0472">Membrane</keyword>
<keyword evidence="10" id="KW-1185">Reference proteome</keyword>
<name>A0A845QVR0_9CLOT</name>
<feature type="transmembrane region" description="Helical" evidence="7">
    <location>
        <begin position="271"/>
        <end position="290"/>
    </location>
</feature>
<dbReference type="GO" id="GO:0055085">
    <property type="term" value="P:transmembrane transport"/>
    <property type="evidence" value="ECO:0007669"/>
    <property type="project" value="InterPro"/>
</dbReference>
<feature type="transmembrane region" description="Helical" evidence="7">
    <location>
        <begin position="345"/>
        <end position="367"/>
    </location>
</feature>
<keyword evidence="5 7" id="KW-1133">Transmembrane helix</keyword>
<gene>
    <name evidence="9" type="ORF">D3Z33_03285</name>
</gene>
<dbReference type="Pfam" id="PF00528">
    <property type="entry name" value="BPD_transp_1"/>
    <property type="match status" value="2"/>
</dbReference>
<dbReference type="GO" id="GO:0005886">
    <property type="term" value="C:plasma membrane"/>
    <property type="evidence" value="ECO:0007669"/>
    <property type="project" value="UniProtKB-SubCell"/>
</dbReference>
<keyword evidence="4 7" id="KW-0812">Transmembrane</keyword>
<feature type="transmembrane region" description="Helical" evidence="7">
    <location>
        <begin position="379"/>
        <end position="395"/>
    </location>
</feature>
<evidence type="ECO:0000256" key="6">
    <source>
        <dbReference type="ARBA" id="ARBA00023136"/>
    </source>
</evidence>
<evidence type="ECO:0000256" key="3">
    <source>
        <dbReference type="ARBA" id="ARBA00022475"/>
    </source>
</evidence>
<feature type="transmembrane region" description="Helical" evidence="7">
    <location>
        <begin position="401"/>
        <end position="424"/>
    </location>
</feature>
<evidence type="ECO:0000259" key="8">
    <source>
        <dbReference type="PROSITE" id="PS50928"/>
    </source>
</evidence>
<feature type="domain" description="ABC transmembrane type-1" evidence="8">
    <location>
        <begin position="339"/>
        <end position="532"/>
    </location>
</feature>
<feature type="transmembrane region" description="Helical" evidence="7">
    <location>
        <begin position="15"/>
        <end position="33"/>
    </location>
</feature>
<dbReference type="Gene3D" id="1.10.3720.10">
    <property type="entry name" value="MetI-like"/>
    <property type="match status" value="2"/>
</dbReference>
<dbReference type="OrthoDB" id="8557224at2"/>
<keyword evidence="2 7" id="KW-0813">Transport</keyword>
<dbReference type="AlphaFoldDB" id="A0A845QVR0"/>
<feature type="transmembrane region" description="Helical" evidence="7">
    <location>
        <begin position="207"/>
        <end position="227"/>
    </location>
</feature>
<dbReference type="PANTHER" id="PTHR30043:SF1">
    <property type="entry name" value="ABC TRANSPORT SYSTEM PERMEASE PROTEIN P69"/>
    <property type="match status" value="1"/>
</dbReference>
<keyword evidence="3" id="KW-1003">Cell membrane</keyword>
<evidence type="ECO:0000256" key="1">
    <source>
        <dbReference type="ARBA" id="ARBA00004651"/>
    </source>
</evidence>
<feature type="transmembrane region" description="Helical" evidence="7">
    <location>
        <begin position="508"/>
        <end position="528"/>
    </location>
</feature>
<feature type="transmembrane region" description="Helical" evidence="7">
    <location>
        <begin position="482"/>
        <end position="502"/>
    </location>
</feature>
<dbReference type="PANTHER" id="PTHR30043">
    <property type="entry name" value="PHOSPHONATES TRANSPORT SYSTEM PERMEASE PROTEIN"/>
    <property type="match status" value="1"/>
</dbReference>
<proteinExistence type="inferred from homology"/>
<dbReference type="RefSeq" id="WP_160196367.1">
    <property type="nucleotide sequence ID" value="NZ_QXXA01000004.1"/>
</dbReference>
<dbReference type="SUPFAM" id="SSF161098">
    <property type="entry name" value="MetI-like"/>
    <property type="match status" value="2"/>
</dbReference>
<protein>
    <submittedName>
        <fullName evidence="9">ABC transporter permease subunit</fullName>
    </submittedName>
</protein>
<evidence type="ECO:0000313" key="10">
    <source>
        <dbReference type="Proteomes" id="UP000467132"/>
    </source>
</evidence>
<dbReference type="EMBL" id="QXXA01000004">
    <property type="protein sequence ID" value="NBI05879.1"/>
    <property type="molecule type" value="Genomic_DNA"/>
</dbReference>
<dbReference type="PROSITE" id="PS50928">
    <property type="entry name" value="ABC_TM1"/>
    <property type="match status" value="2"/>
</dbReference>
<dbReference type="InterPro" id="IPR000515">
    <property type="entry name" value="MetI-like"/>
</dbReference>
<dbReference type="InterPro" id="IPR035906">
    <property type="entry name" value="MetI-like_sf"/>
</dbReference>
<reference evidence="9 10" key="1">
    <citation type="submission" date="2018-08" db="EMBL/GenBank/DDBJ databases">
        <title>Murine metabolic-syndrome-specific gut microbial biobank.</title>
        <authorList>
            <person name="Liu C."/>
        </authorList>
    </citation>
    <scope>NUCLEOTIDE SEQUENCE [LARGE SCALE GENOMIC DNA]</scope>
    <source>
        <strain evidence="9 10">583</strain>
    </source>
</reference>
<accession>A0A845QVR0</accession>
<feature type="domain" description="ABC transmembrane type-1" evidence="8">
    <location>
        <begin position="70"/>
        <end position="257"/>
    </location>
</feature>